<feature type="chain" id="PRO_5034710032" description="Protein kinase domain-containing protein" evidence="3">
    <location>
        <begin position="19"/>
        <end position="387"/>
    </location>
</feature>
<evidence type="ECO:0000256" key="3">
    <source>
        <dbReference type="SAM" id="SignalP"/>
    </source>
</evidence>
<keyword evidence="3" id="KW-0732">Signal</keyword>
<dbReference type="GO" id="GO:0005524">
    <property type="term" value="F:ATP binding"/>
    <property type="evidence" value="ECO:0007669"/>
    <property type="project" value="UniProtKB-KW"/>
</dbReference>
<feature type="signal peptide" evidence="3">
    <location>
        <begin position="1"/>
        <end position="18"/>
    </location>
</feature>
<dbReference type="PRINTS" id="PR00109">
    <property type="entry name" value="TYRKINASE"/>
</dbReference>
<name>A0A8C6TXC2_9GOBI</name>
<reference evidence="5" key="1">
    <citation type="submission" date="2025-08" db="UniProtKB">
        <authorList>
            <consortium name="Ensembl"/>
        </authorList>
    </citation>
    <scope>IDENTIFICATION</scope>
</reference>
<protein>
    <recommendedName>
        <fullName evidence="4">Protein kinase domain-containing protein</fullName>
    </recommendedName>
</protein>
<dbReference type="InterPro" id="IPR000719">
    <property type="entry name" value="Prot_kinase_dom"/>
</dbReference>
<dbReference type="PANTHER" id="PTHR24416:SF631">
    <property type="entry name" value="SERINE_THREONINE_TYROSINE KINASE 1"/>
    <property type="match status" value="1"/>
</dbReference>
<dbReference type="InterPro" id="IPR001245">
    <property type="entry name" value="Ser-Thr/Tyr_kinase_cat_dom"/>
</dbReference>
<dbReference type="SUPFAM" id="SSF56112">
    <property type="entry name" value="Protein kinase-like (PK-like)"/>
    <property type="match status" value="1"/>
</dbReference>
<dbReference type="Gene3D" id="3.30.200.20">
    <property type="entry name" value="Phosphorylase Kinase, domain 1"/>
    <property type="match status" value="1"/>
</dbReference>
<dbReference type="PROSITE" id="PS50011">
    <property type="entry name" value="PROTEIN_KINASE_DOM"/>
    <property type="match status" value="1"/>
</dbReference>
<reference evidence="5" key="2">
    <citation type="submission" date="2025-09" db="UniProtKB">
        <authorList>
            <consortium name="Ensembl"/>
        </authorList>
    </citation>
    <scope>IDENTIFICATION</scope>
</reference>
<dbReference type="GO" id="GO:0004714">
    <property type="term" value="F:transmembrane receptor protein tyrosine kinase activity"/>
    <property type="evidence" value="ECO:0007669"/>
    <property type="project" value="TreeGrafter"/>
</dbReference>
<keyword evidence="2" id="KW-0067">ATP-binding</keyword>
<evidence type="ECO:0000313" key="6">
    <source>
        <dbReference type="Proteomes" id="UP000694523"/>
    </source>
</evidence>
<accession>A0A8C6TXC2</accession>
<dbReference type="Pfam" id="PF07714">
    <property type="entry name" value="PK_Tyr_Ser-Thr"/>
    <property type="match status" value="1"/>
</dbReference>
<sequence length="387" mass="43073">PAILLFFFVVFLLSTCLLRFCCKKKPSTTKLWACNHVFVLYLISSHLAPHGINPLEHEEVPMTVQNASVAAVPRQTTESQHRAFSQIVALPQTFFIKPDDSVSLYRAQMDRKDVILRVLKDSASAADRQQFVGFASFLSGLGPHPFIPALLGVVTVQPPLMIAIEELQHRDLLNFLWKCRQPGCDMTEKRIYIMARQVASALDYLHSQQCVHGNVAARSVLVGQDLTVKLWGLGSAYRRAHSSGAVGSLGSTDAMELRKWQAPEVLARTAISKSSDVWSFGILLCEMVTLGDPPFPQILATELLQYLQRGKFLRKPAACSNTLFTLIKSCCQWSPQQRASLPKLIRKLESAERTEGGSAVLRVPEPLEVGQYLQEAGYEEAYNYAVL</sequence>
<organism evidence="5 6">
    <name type="scientific">Neogobius melanostomus</name>
    <name type="common">round goby</name>
    <dbReference type="NCBI Taxonomy" id="47308"/>
    <lineage>
        <taxon>Eukaryota</taxon>
        <taxon>Metazoa</taxon>
        <taxon>Chordata</taxon>
        <taxon>Craniata</taxon>
        <taxon>Vertebrata</taxon>
        <taxon>Euteleostomi</taxon>
        <taxon>Actinopterygii</taxon>
        <taxon>Neopterygii</taxon>
        <taxon>Teleostei</taxon>
        <taxon>Neoteleostei</taxon>
        <taxon>Acanthomorphata</taxon>
        <taxon>Gobiaria</taxon>
        <taxon>Gobiiformes</taxon>
        <taxon>Gobioidei</taxon>
        <taxon>Gobiidae</taxon>
        <taxon>Benthophilinae</taxon>
        <taxon>Neogobiini</taxon>
        <taxon>Neogobius</taxon>
    </lineage>
</organism>
<dbReference type="Proteomes" id="UP000694523">
    <property type="component" value="Unplaced"/>
</dbReference>
<dbReference type="PANTHER" id="PTHR24416">
    <property type="entry name" value="TYROSINE-PROTEIN KINASE RECEPTOR"/>
    <property type="match status" value="1"/>
</dbReference>
<keyword evidence="6" id="KW-1185">Reference proteome</keyword>
<dbReference type="GO" id="GO:0043235">
    <property type="term" value="C:receptor complex"/>
    <property type="evidence" value="ECO:0007669"/>
    <property type="project" value="TreeGrafter"/>
</dbReference>
<dbReference type="Gene3D" id="1.10.510.10">
    <property type="entry name" value="Transferase(Phosphotransferase) domain 1"/>
    <property type="match status" value="1"/>
</dbReference>
<evidence type="ECO:0000259" key="4">
    <source>
        <dbReference type="PROSITE" id="PS50011"/>
    </source>
</evidence>
<evidence type="ECO:0000256" key="2">
    <source>
        <dbReference type="ARBA" id="ARBA00022840"/>
    </source>
</evidence>
<evidence type="ECO:0000313" key="5">
    <source>
        <dbReference type="Ensembl" id="ENSNMLP00000026613.1"/>
    </source>
</evidence>
<proteinExistence type="predicted"/>
<dbReference type="InterPro" id="IPR011009">
    <property type="entry name" value="Kinase-like_dom_sf"/>
</dbReference>
<dbReference type="GO" id="GO:0005886">
    <property type="term" value="C:plasma membrane"/>
    <property type="evidence" value="ECO:0007669"/>
    <property type="project" value="TreeGrafter"/>
</dbReference>
<dbReference type="Ensembl" id="ENSNMLT00000029747.1">
    <property type="protein sequence ID" value="ENSNMLP00000026613.1"/>
    <property type="gene ID" value="ENSNMLG00000016988.1"/>
</dbReference>
<dbReference type="InterPro" id="IPR050122">
    <property type="entry name" value="RTK"/>
</dbReference>
<dbReference type="AlphaFoldDB" id="A0A8C6TXC2"/>
<dbReference type="GO" id="GO:0007169">
    <property type="term" value="P:cell surface receptor protein tyrosine kinase signaling pathway"/>
    <property type="evidence" value="ECO:0007669"/>
    <property type="project" value="TreeGrafter"/>
</dbReference>
<feature type="domain" description="Protein kinase" evidence="4">
    <location>
        <begin position="90"/>
        <end position="361"/>
    </location>
</feature>
<evidence type="ECO:0000256" key="1">
    <source>
        <dbReference type="ARBA" id="ARBA00022741"/>
    </source>
</evidence>
<keyword evidence="1" id="KW-0547">Nucleotide-binding</keyword>